<geneLocation type="plasmid" evidence="2"/>
<dbReference type="SUPFAM" id="SSF82771">
    <property type="entry name" value="GIY-YIG endonuclease"/>
    <property type="match status" value="1"/>
</dbReference>
<dbReference type="Gene3D" id="3.40.1440.10">
    <property type="entry name" value="GIY-YIG endonuclease"/>
    <property type="match status" value="1"/>
</dbReference>
<evidence type="ECO:0000313" key="1">
    <source>
        <dbReference type="EMBL" id="AHZ73574.1"/>
    </source>
</evidence>
<dbReference type="AlphaFoldDB" id="A0A024EKY0"/>
<dbReference type="Proteomes" id="UP000026913">
    <property type="component" value="Plasmid unnamed"/>
</dbReference>
<reference evidence="1 2" key="1">
    <citation type="journal article" date="2012" name="J. Bacteriol.">
        <title>Genome sequence of cold-adapted Pseudomonas mandelii strain JR-1.</title>
        <authorList>
            <person name="Jang S.H."/>
            <person name="Kim J."/>
            <person name="Kim J."/>
            <person name="Hong S."/>
            <person name="Lee C."/>
        </authorList>
    </citation>
    <scope>NUCLEOTIDE SEQUENCE [LARGE SCALE GENOMIC DNA]</scope>
    <source>
        <strain evidence="1 2">JR-1</strain>
        <plasmid evidence="2">Plasmid</plasmid>
    </source>
</reference>
<name>A0A024EKY0_9PSED</name>
<proteinExistence type="predicted"/>
<gene>
    <name evidence="1" type="ORF">OU5_P0322</name>
</gene>
<dbReference type="EMBL" id="CP005961">
    <property type="protein sequence ID" value="AHZ73574.1"/>
    <property type="molecule type" value="Genomic_DNA"/>
</dbReference>
<evidence type="ECO:0000313" key="2">
    <source>
        <dbReference type="Proteomes" id="UP000026913"/>
    </source>
</evidence>
<dbReference type="InterPro" id="IPR035901">
    <property type="entry name" value="GIY-YIG_endonuc_sf"/>
</dbReference>
<protein>
    <submittedName>
        <fullName evidence="1">Uncharacterized protein</fullName>
    </submittedName>
</protein>
<organism evidence="1 2">
    <name type="scientific">Pseudomonas mandelii JR-1</name>
    <dbReference type="NCBI Taxonomy" id="1147786"/>
    <lineage>
        <taxon>Bacteria</taxon>
        <taxon>Pseudomonadati</taxon>
        <taxon>Pseudomonadota</taxon>
        <taxon>Gammaproteobacteria</taxon>
        <taxon>Pseudomonadales</taxon>
        <taxon>Pseudomonadaceae</taxon>
        <taxon>Pseudomonas</taxon>
    </lineage>
</organism>
<dbReference type="OrthoDB" id="6934825at2"/>
<sequence>MPDYYYQIKARKTSEYDGESEWAFPPAFSGLVTAADRKKAKEIIEEEYGREFPVRVLKKDLDEHHYLLRISEIDPSDEYILRRFRETQCKECGAKFRPIDKYNDPYSDNSGADYCTARCATAGKARDIRDLKLVVEGKVPAVIYQVRQISTGRVYVGQTTQPFTLRWWQHVTYPGESKFHEIIKSTPITDFDFSVIEVIVFPENCTDAVRYITDRERFWIEEKNAVTLGFNTVRPTGISPQQILSLDTI</sequence>
<keyword evidence="1" id="KW-0614">Plasmid</keyword>
<dbReference type="HOGENOM" id="CLU_1115032_0_0_6"/>
<dbReference type="KEGG" id="pman:OU5_P0322"/>
<dbReference type="RefSeq" id="WP_010466304.1">
    <property type="nucleotide sequence ID" value="NZ_CP005961.1"/>
</dbReference>
<accession>A0A024EKY0</accession>